<dbReference type="AlphaFoldDB" id="A0A9P9F7N5"/>
<dbReference type="Proteomes" id="UP000717696">
    <property type="component" value="Unassembled WGS sequence"/>
</dbReference>
<comment type="caution">
    <text evidence="1">The sequence shown here is derived from an EMBL/GenBank/DDBJ whole genome shotgun (WGS) entry which is preliminary data.</text>
</comment>
<dbReference type="EMBL" id="JAGMUU010000004">
    <property type="protein sequence ID" value="KAH7155421.1"/>
    <property type="molecule type" value="Genomic_DNA"/>
</dbReference>
<evidence type="ECO:0000313" key="1">
    <source>
        <dbReference type="EMBL" id="KAH7155421.1"/>
    </source>
</evidence>
<organism evidence="1 2">
    <name type="scientific">Dactylonectria estremocensis</name>
    <dbReference type="NCBI Taxonomy" id="1079267"/>
    <lineage>
        <taxon>Eukaryota</taxon>
        <taxon>Fungi</taxon>
        <taxon>Dikarya</taxon>
        <taxon>Ascomycota</taxon>
        <taxon>Pezizomycotina</taxon>
        <taxon>Sordariomycetes</taxon>
        <taxon>Hypocreomycetidae</taxon>
        <taxon>Hypocreales</taxon>
        <taxon>Nectriaceae</taxon>
        <taxon>Dactylonectria</taxon>
    </lineage>
</organism>
<proteinExistence type="predicted"/>
<name>A0A9P9F7N5_9HYPO</name>
<evidence type="ECO:0000313" key="2">
    <source>
        <dbReference type="Proteomes" id="UP000717696"/>
    </source>
</evidence>
<keyword evidence="2" id="KW-1185">Reference proteome</keyword>
<accession>A0A9P9F7N5</accession>
<reference evidence="1" key="1">
    <citation type="journal article" date="2021" name="Nat. Commun.">
        <title>Genetic determinants of endophytism in the Arabidopsis root mycobiome.</title>
        <authorList>
            <person name="Mesny F."/>
            <person name="Miyauchi S."/>
            <person name="Thiergart T."/>
            <person name="Pickel B."/>
            <person name="Atanasova L."/>
            <person name="Karlsson M."/>
            <person name="Huettel B."/>
            <person name="Barry K.W."/>
            <person name="Haridas S."/>
            <person name="Chen C."/>
            <person name="Bauer D."/>
            <person name="Andreopoulos W."/>
            <person name="Pangilinan J."/>
            <person name="LaButti K."/>
            <person name="Riley R."/>
            <person name="Lipzen A."/>
            <person name="Clum A."/>
            <person name="Drula E."/>
            <person name="Henrissat B."/>
            <person name="Kohler A."/>
            <person name="Grigoriev I.V."/>
            <person name="Martin F.M."/>
            <person name="Hacquard S."/>
        </authorList>
    </citation>
    <scope>NUCLEOTIDE SEQUENCE</scope>
    <source>
        <strain evidence="1">MPI-CAGE-AT-0021</strain>
    </source>
</reference>
<protein>
    <submittedName>
        <fullName evidence="1">Uncharacterized protein</fullName>
    </submittedName>
</protein>
<sequence length="377" mass="40420">MVDDGGNRPLYARAWMAIYNPVVLGCVSLTGTGTSASASTTVSHMMHSNPGVPCPQFLEKLGPGSLSLDTCETGSQIDDDTSVAHWHLEQRLACDRDASSPWALGRPIHSSSGGMAWLPRFGIAPKVRHGSQAPAWLGLFPAFLRPAKGDAIDHQLSLAQLRRPDLLCRRRSHGNRTGEDRASSLIATAGGPCKCPLQRARPSCQTIQVSAISVFAGTIVNSLLKVADLAAPGGHPVDLQLAPALGHQNSNLTRNSLSLSLVPKHTSSFALPTTKILQSRQSLWISFACARGGPGEEAARACTLQGCCDSCELRDAAPWPVNSTRAHMCRNRRCVAAVPCHDCRVQTIHQLPDPWPQGHARAADTPIHRAPLEPQPW</sequence>
<gene>
    <name evidence="1" type="ORF">B0J13DRAFT_225784</name>
</gene>